<name>A0A4Y2KLQ5_ARAVE</name>
<reference evidence="1 2" key="1">
    <citation type="journal article" date="2019" name="Sci. Rep.">
        <title>Orb-weaving spider Araneus ventricosus genome elucidates the spidroin gene catalogue.</title>
        <authorList>
            <person name="Kono N."/>
            <person name="Nakamura H."/>
            <person name="Ohtoshi R."/>
            <person name="Moran D.A.P."/>
            <person name="Shinohara A."/>
            <person name="Yoshida Y."/>
            <person name="Fujiwara M."/>
            <person name="Mori M."/>
            <person name="Tomita M."/>
            <person name="Arakawa K."/>
        </authorList>
    </citation>
    <scope>NUCLEOTIDE SEQUENCE [LARGE SCALE GENOMIC DNA]</scope>
</reference>
<keyword evidence="2" id="KW-1185">Reference proteome</keyword>
<protein>
    <submittedName>
        <fullName evidence="1">Uncharacterized protein</fullName>
    </submittedName>
</protein>
<comment type="caution">
    <text evidence="1">The sequence shown here is derived from an EMBL/GenBank/DDBJ whole genome shotgun (WGS) entry which is preliminary data.</text>
</comment>
<organism evidence="1 2">
    <name type="scientific">Araneus ventricosus</name>
    <name type="common">Orbweaver spider</name>
    <name type="synonym">Epeira ventricosa</name>
    <dbReference type="NCBI Taxonomy" id="182803"/>
    <lineage>
        <taxon>Eukaryota</taxon>
        <taxon>Metazoa</taxon>
        <taxon>Ecdysozoa</taxon>
        <taxon>Arthropoda</taxon>
        <taxon>Chelicerata</taxon>
        <taxon>Arachnida</taxon>
        <taxon>Araneae</taxon>
        <taxon>Araneomorphae</taxon>
        <taxon>Entelegynae</taxon>
        <taxon>Araneoidea</taxon>
        <taxon>Araneidae</taxon>
        <taxon>Araneus</taxon>
    </lineage>
</organism>
<dbReference type="OrthoDB" id="6156427at2759"/>
<dbReference type="AlphaFoldDB" id="A0A4Y2KLQ5"/>
<proteinExistence type="predicted"/>
<evidence type="ECO:0000313" key="2">
    <source>
        <dbReference type="Proteomes" id="UP000499080"/>
    </source>
</evidence>
<dbReference type="Proteomes" id="UP000499080">
    <property type="component" value="Unassembled WGS sequence"/>
</dbReference>
<evidence type="ECO:0000313" key="1">
    <source>
        <dbReference type="EMBL" id="GBN02999.1"/>
    </source>
</evidence>
<dbReference type="EMBL" id="BGPR01004755">
    <property type="protein sequence ID" value="GBN02999.1"/>
    <property type="molecule type" value="Genomic_DNA"/>
</dbReference>
<gene>
    <name evidence="1" type="ORF">AVEN_223702_1</name>
</gene>
<sequence>MSKQKFLPNDKNKERLINMLCVKLQEEVFIVEQAEENADYLIIKSAFEIEKGSQCVVVNGEDIDLLFIMAASTNSEKVFFLNPLRGKAEDALYCSVNLNIAPHKRRNNLFLHEFIVCDNVSPLFRQGKKNFFNILNNTEH</sequence>
<accession>A0A4Y2KLQ5</accession>